<comment type="caution">
    <text evidence="1">The sequence shown here is derived from an EMBL/GenBank/DDBJ whole genome shotgun (WGS) entry which is preliminary data.</text>
</comment>
<evidence type="ECO:0000313" key="1">
    <source>
        <dbReference type="EMBL" id="MBH1929735.1"/>
    </source>
</evidence>
<organism evidence="1 2">
    <name type="scientific">Serratia rubidaea</name>
    <name type="common">Serratia marinorubra</name>
    <dbReference type="NCBI Taxonomy" id="61652"/>
    <lineage>
        <taxon>Bacteria</taxon>
        <taxon>Pseudomonadati</taxon>
        <taxon>Pseudomonadota</taxon>
        <taxon>Gammaproteobacteria</taxon>
        <taxon>Enterobacterales</taxon>
        <taxon>Yersiniaceae</taxon>
        <taxon>Serratia</taxon>
    </lineage>
</organism>
<evidence type="ECO:0000313" key="2">
    <source>
        <dbReference type="Proteomes" id="UP000624159"/>
    </source>
</evidence>
<dbReference type="InterPro" id="IPR007670">
    <property type="entry name" value="DUF596"/>
</dbReference>
<dbReference type="EMBL" id="JADULK010000003">
    <property type="protein sequence ID" value="MBH1929735.1"/>
    <property type="molecule type" value="Genomic_DNA"/>
</dbReference>
<keyword evidence="2" id="KW-1185">Reference proteome</keyword>
<dbReference type="Pfam" id="PF04591">
    <property type="entry name" value="DUF596"/>
    <property type="match status" value="1"/>
</dbReference>
<name>A0ABS0MC90_SERRU</name>
<gene>
    <name evidence="1" type="ORF">I5U13_08695</name>
</gene>
<protein>
    <submittedName>
        <fullName evidence="1">DUF596 domain-containing protein</fullName>
    </submittedName>
</protein>
<sequence length="121" mass="14014">MLTEQQYMERKDTLEGLSMGNLWKNIDPDSVDGRKTLSFDEEKDIFLWFLHQLLSDGTARLASNDVFLPGAVEEQINNFKNVFPKNQDEMDAGAFDGYWFLTEKCPGGIVWIHEDGYQNWT</sequence>
<dbReference type="Gene3D" id="1.10.3510.10">
    <property type="entry name" value="NMB0513-like"/>
    <property type="match status" value="1"/>
</dbReference>
<dbReference type="RefSeq" id="WP_126532016.1">
    <property type="nucleotide sequence ID" value="NZ_JADULK010000003.1"/>
</dbReference>
<accession>A0ABS0MC90</accession>
<reference evidence="1 2" key="1">
    <citation type="submission" date="2020-11" db="EMBL/GenBank/DDBJ databases">
        <title>Enhanced detection system for hospital associated transmission using whole genome sequencing surveillance.</title>
        <authorList>
            <person name="Harrison L.H."/>
            <person name="Van Tyne D."/>
            <person name="Marsh J.W."/>
            <person name="Griffith M.P."/>
            <person name="Snyder D.J."/>
            <person name="Cooper V.S."/>
            <person name="Mustapha M."/>
        </authorList>
    </citation>
    <scope>NUCLEOTIDE SEQUENCE [LARGE SCALE GENOMIC DNA]</scope>
    <source>
        <strain evidence="1 2">SER00230</strain>
    </source>
</reference>
<proteinExistence type="predicted"/>
<dbReference type="Proteomes" id="UP000624159">
    <property type="component" value="Unassembled WGS sequence"/>
</dbReference>
<dbReference type="InterPro" id="IPR023138">
    <property type="entry name" value="NMB0513-like_sf"/>
</dbReference>
<dbReference type="SUPFAM" id="SSF160472">
    <property type="entry name" value="NMB0513-like"/>
    <property type="match status" value="1"/>
</dbReference>